<evidence type="ECO:0000256" key="1">
    <source>
        <dbReference type="SAM" id="MobiDB-lite"/>
    </source>
</evidence>
<protein>
    <submittedName>
        <fullName evidence="2">Uncharacterized protein</fullName>
    </submittedName>
</protein>
<keyword evidence="3" id="KW-1185">Reference proteome</keyword>
<reference evidence="2" key="1">
    <citation type="submission" date="2021-01" db="EMBL/GenBank/DDBJ databases">
        <authorList>
            <person name="Zahm M."/>
            <person name="Roques C."/>
            <person name="Cabau C."/>
            <person name="Klopp C."/>
            <person name="Donnadieu C."/>
            <person name="Jouanno E."/>
            <person name="Lampietro C."/>
            <person name="Louis A."/>
            <person name="Herpin A."/>
            <person name="Echchiki A."/>
            <person name="Berthelot C."/>
            <person name="Parey E."/>
            <person name="Roest-Crollius H."/>
            <person name="Braasch I."/>
            <person name="Postlethwait J."/>
            <person name="Bobe J."/>
            <person name="Montfort J."/>
            <person name="Bouchez O."/>
            <person name="Begum T."/>
            <person name="Mejri S."/>
            <person name="Adams A."/>
            <person name="Chen W.-J."/>
            <person name="Guiguen Y."/>
        </authorList>
    </citation>
    <scope>NUCLEOTIDE SEQUENCE</scope>
    <source>
        <strain evidence="2">YG-15Mar2019-1</strain>
        <tissue evidence="2">Brain</tissue>
    </source>
</reference>
<evidence type="ECO:0000313" key="3">
    <source>
        <dbReference type="Proteomes" id="UP001046870"/>
    </source>
</evidence>
<name>A0A9D3TFE4_MEGAT</name>
<feature type="region of interest" description="Disordered" evidence="1">
    <location>
        <begin position="106"/>
        <end position="150"/>
    </location>
</feature>
<dbReference type="Proteomes" id="UP001046870">
    <property type="component" value="Chromosome 5"/>
</dbReference>
<dbReference type="OrthoDB" id="8752803at2759"/>
<feature type="compositionally biased region" description="Basic and acidic residues" evidence="1">
    <location>
        <begin position="189"/>
        <end position="199"/>
    </location>
</feature>
<comment type="caution">
    <text evidence="2">The sequence shown here is derived from an EMBL/GenBank/DDBJ whole genome shotgun (WGS) entry which is preliminary data.</text>
</comment>
<dbReference type="EMBL" id="JAFDVH010000005">
    <property type="protein sequence ID" value="KAG7478371.1"/>
    <property type="molecule type" value="Genomic_DNA"/>
</dbReference>
<dbReference type="AlphaFoldDB" id="A0A9D3TFE4"/>
<accession>A0A9D3TFE4</accession>
<sequence>MDSNPAFSLSLLYRNDPIYSLCASDLMTASQTVNNNFVKEQKQLVKTLKKLENQQIIRMRQLNEEKKQFATLMARRLSRRGGGLQMASNSSGFAAEHPVRAFSAPAYLPPAPTSRGSSAKTSKSTQYKYSYSPPRPVSLPGDRPGTHNTDDLKVYVTSTTVRCVCKCGRSRDLLTGNESCRPVMQQRVAMEEKRREYSRTSDGAWEP</sequence>
<gene>
    <name evidence="2" type="ORF">MATL_G00079930</name>
</gene>
<proteinExistence type="predicted"/>
<feature type="region of interest" description="Disordered" evidence="1">
    <location>
        <begin position="188"/>
        <end position="207"/>
    </location>
</feature>
<feature type="compositionally biased region" description="Low complexity" evidence="1">
    <location>
        <begin position="117"/>
        <end position="132"/>
    </location>
</feature>
<organism evidence="2 3">
    <name type="scientific">Megalops atlanticus</name>
    <name type="common">Tarpon</name>
    <name type="synonym">Clupea gigantea</name>
    <dbReference type="NCBI Taxonomy" id="7932"/>
    <lineage>
        <taxon>Eukaryota</taxon>
        <taxon>Metazoa</taxon>
        <taxon>Chordata</taxon>
        <taxon>Craniata</taxon>
        <taxon>Vertebrata</taxon>
        <taxon>Euteleostomi</taxon>
        <taxon>Actinopterygii</taxon>
        <taxon>Neopterygii</taxon>
        <taxon>Teleostei</taxon>
        <taxon>Elopiformes</taxon>
        <taxon>Megalopidae</taxon>
        <taxon>Megalops</taxon>
    </lineage>
</organism>
<evidence type="ECO:0000313" key="2">
    <source>
        <dbReference type="EMBL" id="KAG7478371.1"/>
    </source>
</evidence>